<keyword evidence="6" id="KW-1185">Reference proteome</keyword>
<evidence type="ECO:0000256" key="2">
    <source>
        <dbReference type="ARBA" id="ARBA00012632"/>
    </source>
</evidence>
<dbReference type="InterPro" id="IPR029033">
    <property type="entry name" value="His_PPase_superfam"/>
</dbReference>
<dbReference type="SUPFAM" id="SSF53254">
    <property type="entry name" value="Phosphoglycerate mutase-like"/>
    <property type="match status" value="1"/>
</dbReference>
<evidence type="ECO:0000256" key="1">
    <source>
        <dbReference type="ARBA" id="ARBA00005375"/>
    </source>
</evidence>
<dbReference type="CDD" id="cd07061">
    <property type="entry name" value="HP_HAP_like"/>
    <property type="match status" value="1"/>
</dbReference>
<evidence type="ECO:0000256" key="3">
    <source>
        <dbReference type="ARBA" id="ARBA00022801"/>
    </source>
</evidence>
<feature type="compositionally biased region" description="Low complexity" evidence="4">
    <location>
        <begin position="323"/>
        <end position="348"/>
    </location>
</feature>
<dbReference type="PROSITE" id="PS00616">
    <property type="entry name" value="HIS_ACID_PHOSPHAT_1"/>
    <property type="match status" value="1"/>
</dbReference>
<evidence type="ECO:0000313" key="6">
    <source>
        <dbReference type="Proteomes" id="UP000754883"/>
    </source>
</evidence>
<feature type="compositionally biased region" description="Basic and acidic residues" evidence="4">
    <location>
        <begin position="428"/>
        <end position="440"/>
    </location>
</feature>
<dbReference type="InterPro" id="IPR000560">
    <property type="entry name" value="His_Pase_clade-2"/>
</dbReference>
<organism evidence="5 6">
    <name type="scientific">Clonostachys byssicola</name>
    <dbReference type="NCBI Taxonomy" id="160290"/>
    <lineage>
        <taxon>Eukaryota</taxon>
        <taxon>Fungi</taxon>
        <taxon>Dikarya</taxon>
        <taxon>Ascomycota</taxon>
        <taxon>Pezizomycotina</taxon>
        <taxon>Sordariomycetes</taxon>
        <taxon>Hypocreomycetidae</taxon>
        <taxon>Hypocreales</taxon>
        <taxon>Bionectriaceae</taxon>
        <taxon>Clonostachys</taxon>
    </lineage>
</organism>
<dbReference type="Proteomes" id="UP000754883">
    <property type="component" value="Unassembled WGS sequence"/>
</dbReference>
<dbReference type="GO" id="GO:0016158">
    <property type="term" value="F:inositol hexakisphosphate 3-phosphatase activity"/>
    <property type="evidence" value="ECO:0007669"/>
    <property type="project" value="UniProtKB-EC"/>
</dbReference>
<proteinExistence type="inferred from homology"/>
<protein>
    <recommendedName>
        <fullName evidence="2">3-phytase</fullName>
        <ecNumber evidence="2">3.1.3.8</ecNumber>
    </recommendedName>
</protein>
<dbReference type="InterPro" id="IPR033379">
    <property type="entry name" value="Acid_Pase_AS"/>
</dbReference>
<evidence type="ECO:0000313" key="5">
    <source>
        <dbReference type="EMBL" id="CAG9996596.1"/>
    </source>
</evidence>
<dbReference type="OrthoDB" id="5140390at2759"/>
<dbReference type="AlphaFoldDB" id="A0A9N9Y6F7"/>
<dbReference type="PANTHER" id="PTHR11567">
    <property type="entry name" value="ACID PHOSPHATASE-RELATED"/>
    <property type="match status" value="1"/>
</dbReference>
<feature type="region of interest" description="Disordered" evidence="4">
    <location>
        <begin position="323"/>
        <end position="354"/>
    </location>
</feature>
<reference evidence="5 6" key="2">
    <citation type="submission" date="2021-10" db="EMBL/GenBank/DDBJ databases">
        <authorList>
            <person name="Piombo E."/>
        </authorList>
    </citation>
    <scope>NUCLEOTIDE SEQUENCE [LARGE SCALE GENOMIC DNA]</scope>
</reference>
<dbReference type="EC" id="3.1.3.8" evidence="2"/>
<reference evidence="6" key="1">
    <citation type="submission" date="2019-06" db="EMBL/GenBank/DDBJ databases">
        <authorList>
            <person name="Broberg M."/>
        </authorList>
    </citation>
    <scope>NUCLEOTIDE SEQUENCE [LARGE SCALE GENOMIC DNA]</scope>
</reference>
<name>A0A9N9Y6F7_9HYPO</name>
<dbReference type="Gene3D" id="3.40.50.1240">
    <property type="entry name" value="Phosphoglycerate mutase-like"/>
    <property type="match status" value="1"/>
</dbReference>
<comment type="caution">
    <text evidence="5">The sequence shown here is derived from an EMBL/GenBank/DDBJ whole genome shotgun (WGS) entry which is preliminary data.</text>
</comment>
<accession>A0A9N9Y6F7</accession>
<sequence length="511" mass="55632">MTTLQPRPPYTDAELAELYPPQLQLQLVQILLRHGERTPVTPRFTSTGLPAYWSYCNAARHLRSAILEDDSGKFSSLEWKRRLEAFGPNDLPVFAAGPSGDLDAVCDMGMLTDLGRSTTTALGRRLRHLYIDRLGFLPPNLTSSESFYFRTTPIPRALESLQQTIHGLYPSHTRSPDLPPLTIVGRAPGEETLFPNDSNCRRFAALSRAFAQRTADRWNGSDEMAYLTKKIGRWMPEDSPKVAVDSHPRLSGIMDTINATDAHGPDTRLPKEFYDPRARQIIEDIAVEEWFSGYRESQEYRALGIGGLLGDIVTRMAGSAENPPAAAAATAGENQPKKPSSSSSSRPPGIRFAMSGCHDTTLAGALASLGALEGGWPPFTSHIAFELFRHASAPAPSASSSSSSTSWISSLFTRSGSSSAAAGIGRKKTPDLSPAEKQKLDGHHVRVRFNDKPVTIPACKAPGNHLEGDQSFCTLATFKAVVDKFTPENWREECHASGAPAFPSKPEPAGY</sequence>
<gene>
    <name evidence="5" type="ORF">CBYS24578_00012895</name>
</gene>
<dbReference type="InterPro" id="IPR050645">
    <property type="entry name" value="Histidine_acid_phosphatase"/>
</dbReference>
<comment type="similarity">
    <text evidence="1">Belongs to the histidine acid phosphatase family.</text>
</comment>
<dbReference type="EMBL" id="CABFNO020001539">
    <property type="protein sequence ID" value="CAG9996596.1"/>
    <property type="molecule type" value="Genomic_DNA"/>
</dbReference>
<dbReference type="PANTHER" id="PTHR11567:SF110">
    <property type="entry name" value="2-PHOSPHOXYLOSE PHOSPHATASE 1"/>
    <property type="match status" value="1"/>
</dbReference>
<evidence type="ECO:0000256" key="4">
    <source>
        <dbReference type="SAM" id="MobiDB-lite"/>
    </source>
</evidence>
<keyword evidence="3" id="KW-0378">Hydrolase</keyword>
<dbReference type="Pfam" id="PF00328">
    <property type="entry name" value="His_Phos_2"/>
    <property type="match status" value="1"/>
</dbReference>
<feature type="region of interest" description="Disordered" evidence="4">
    <location>
        <begin position="418"/>
        <end position="440"/>
    </location>
</feature>